<comment type="similarity">
    <text evidence="2">Belongs to the oxygen-dependent FAD-linked oxidoreductase family.</text>
</comment>
<organism evidence="7 8">
    <name type="scientific">Streptomyces flavalbus</name>
    <dbReference type="NCBI Taxonomy" id="2665155"/>
    <lineage>
        <taxon>Bacteria</taxon>
        <taxon>Bacillati</taxon>
        <taxon>Actinomycetota</taxon>
        <taxon>Actinomycetes</taxon>
        <taxon>Kitasatosporales</taxon>
        <taxon>Streptomycetaceae</taxon>
        <taxon>Streptomyces</taxon>
    </lineage>
</organism>
<keyword evidence="8" id="KW-1185">Reference proteome</keyword>
<dbReference type="Proteomes" id="UP001597023">
    <property type="component" value="Unassembled WGS sequence"/>
</dbReference>
<accession>A0ABW2WI95</accession>
<keyword evidence="4" id="KW-0274">FAD</keyword>
<evidence type="ECO:0000256" key="2">
    <source>
        <dbReference type="ARBA" id="ARBA00005466"/>
    </source>
</evidence>
<evidence type="ECO:0000313" key="7">
    <source>
        <dbReference type="EMBL" id="MFD0319245.1"/>
    </source>
</evidence>
<evidence type="ECO:0000259" key="6">
    <source>
        <dbReference type="PROSITE" id="PS51387"/>
    </source>
</evidence>
<evidence type="ECO:0000256" key="1">
    <source>
        <dbReference type="ARBA" id="ARBA00001974"/>
    </source>
</evidence>
<evidence type="ECO:0000256" key="5">
    <source>
        <dbReference type="ARBA" id="ARBA00023002"/>
    </source>
</evidence>
<dbReference type="InterPro" id="IPR016169">
    <property type="entry name" value="FAD-bd_PCMH_sub2"/>
</dbReference>
<dbReference type="InterPro" id="IPR016167">
    <property type="entry name" value="FAD-bd_PCMH_sub1"/>
</dbReference>
<comment type="caution">
    <text evidence="7">The sequence shown here is derived from an EMBL/GenBank/DDBJ whole genome shotgun (WGS) entry which is preliminary data.</text>
</comment>
<feature type="domain" description="FAD-binding PCMH-type" evidence="6">
    <location>
        <begin position="66"/>
        <end position="234"/>
    </location>
</feature>
<dbReference type="Pfam" id="PF08031">
    <property type="entry name" value="BBE"/>
    <property type="match status" value="1"/>
</dbReference>
<dbReference type="InterPro" id="IPR012951">
    <property type="entry name" value="BBE"/>
</dbReference>
<dbReference type="InterPro" id="IPR016166">
    <property type="entry name" value="FAD-bd_PCMH"/>
</dbReference>
<dbReference type="PANTHER" id="PTHR42973:SF39">
    <property type="entry name" value="FAD-BINDING PCMH-TYPE DOMAIN-CONTAINING PROTEIN"/>
    <property type="match status" value="1"/>
</dbReference>
<comment type="cofactor">
    <cofactor evidence="1">
        <name>FAD</name>
        <dbReference type="ChEBI" id="CHEBI:57692"/>
    </cofactor>
</comment>
<keyword evidence="5" id="KW-0560">Oxidoreductase</keyword>
<dbReference type="InterPro" id="IPR006094">
    <property type="entry name" value="Oxid_FAD_bind_N"/>
</dbReference>
<dbReference type="InterPro" id="IPR050416">
    <property type="entry name" value="FAD-linked_Oxidoreductase"/>
</dbReference>
<protein>
    <submittedName>
        <fullName evidence="7">FAD-dependent oxidoreductase</fullName>
    </submittedName>
</protein>
<proteinExistence type="inferred from homology"/>
<reference evidence="8" key="1">
    <citation type="journal article" date="2019" name="Int. J. Syst. Evol. Microbiol.">
        <title>The Global Catalogue of Microorganisms (GCM) 10K type strain sequencing project: providing services to taxonomists for standard genome sequencing and annotation.</title>
        <authorList>
            <consortium name="The Broad Institute Genomics Platform"/>
            <consortium name="The Broad Institute Genome Sequencing Center for Infectious Disease"/>
            <person name="Wu L."/>
            <person name="Ma J."/>
        </authorList>
    </citation>
    <scope>NUCLEOTIDE SEQUENCE [LARGE SCALE GENOMIC DNA]</scope>
    <source>
        <strain evidence="8">CGMCC 4.7400</strain>
    </source>
</reference>
<dbReference type="PANTHER" id="PTHR42973">
    <property type="entry name" value="BINDING OXIDOREDUCTASE, PUTATIVE (AFU_ORTHOLOGUE AFUA_1G17690)-RELATED"/>
    <property type="match status" value="1"/>
</dbReference>
<dbReference type="Gene3D" id="3.30.465.10">
    <property type="match status" value="1"/>
</dbReference>
<dbReference type="PROSITE" id="PS51318">
    <property type="entry name" value="TAT"/>
    <property type="match status" value="1"/>
</dbReference>
<name>A0ABW2WI95_9ACTN</name>
<dbReference type="SUPFAM" id="SSF56176">
    <property type="entry name" value="FAD-binding/transporter-associated domain-like"/>
    <property type="match status" value="1"/>
</dbReference>
<evidence type="ECO:0000256" key="3">
    <source>
        <dbReference type="ARBA" id="ARBA00022630"/>
    </source>
</evidence>
<dbReference type="RefSeq" id="WP_381617549.1">
    <property type="nucleotide sequence ID" value="NZ_JBHTEB010000001.1"/>
</dbReference>
<dbReference type="InterPro" id="IPR036318">
    <property type="entry name" value="FAD-bd_PCMH-like_sf"/>
</dbReference>
<sequence length="505" mass="54863">MLSRRSLLRRGGGLALAAATVGTSAGAVYGSENKWEQLRKHLRGDVVLPTDDAYTYAKQCVLVELDTVTPQGIVYCETPQDVATAIAFAQDHDLAVHTRSGGHNLAGWSTGPGMILDVSRLSHIAVGPRTVRLGPGVQSIDAVTTLQAHNRQIVTGTCATIRQGGYLSGGGIGFQARKFGIGSDRLVSARVVLSDGRIVRASHESHPDLFWALRGGGGGNFGVAVDLEVRPITAPRLVYFDTYWPWDKAQEVITAWQEWCSTGSDNLGATLTLLVRDGAPGNVPLLKIHGGYHGPQQEIEQALNDLAAAAGATPTLRHVQEYPYGEAMKAVYTCEQMTVQQCHRAGSNPDAKIQRTPFLRERTRLLDRPTGSSGTADLLATFEANRRPGHTTYLYFTALGGAANRVPRTHTAYVHRGAEFFVACATLLANPRPTAEEAEAAMVWPTEAFHVIDPLSSGESYLNFPNPDLGDWRQSYYAENYSRLVAVKRRYDAPNFFRHPQSIGS</sequence>
<dbReference type="Pfam" id="PF01565">
    <property type="entry name" value="FAD_binding_4"/>
    <property type="match status" value="1"/>
</dbReference>
<dbReference type="EMBL" id="JBHTEB010000001">
    <property type="protein sequence ID" value="MFD0319245.1"/>
    <property type="molecule type" value="Genomic_DNA"/>
</dbReference>
<keyword evidence="3" id="KW-0285">Flavoprotein</keyword>
<evidence type="ECO:0000256" key="4">
    <source>
        <dbReference type="ARBA" id="ARBA00022827"/>
    </source>
</evidence>
<evidence type="ECO:0000313" key="8">
    <source>
        <dbReference type="Proteomes" id="UP001597023"/>
    </source>
</evidence>
<gene>
    <name evidence="7" type="ORF">ACFQZ6_34525</name>
</gene>
<dbReference type="InterPro" id="IPR006093">
    <property type="entry name" value="Oxy_OxRdtase_FAD_BS"/>
</dbReference>
<dbReference type="InterPro" id="IPR006311">
    <property type="entry name" value="TAT_signal"/>
</dbReference>
<dbReference type="Gene3D" id="3.40.462.20">
    <property type="match status" value="1"/>
</dbReference>
<dbReference type="PROSITE" id="PS00862">
    <property type="entry name" value="OX2_COVAL_FAD"/>
    <property type="match status" value="1"/>
</dbReference>
<dbReference type="PROSITE" id="PS51387">
    <property type="entry name" value="FAD_PCMH"/>
    <property type="match status" value="1"/>
</dbReference>
<dbReference type="Gene3D" id="3.30.43.10">
    <property type="entry name" value="Uridine Diphospho-n-acetylenolpyruvylglucosamine Reductase, domain 2"/>
    <property type="match status" value="1"/>
</dbReference>